<proteinExistence type="predicted"/>
<evidence type="ECO:0000313" key="2">
    <source>
        <dbReference type="EMBL" id="CAG8531437.1"/>
    </source>
</evidence>
<name>A0A9N9AKL6_9GLOM</name>
<evidence type="ECO:0000256" key="1">
    <source>
        <dbReference type="SAM" id="MobiDB-lite"/>
    </source>
</evidence>
<dbReference type="AlphaFoldDB" id="A0A9N9AKL6"/>
<protein>
    <submittedName>
        <fullName evidence="2">6360_t:CDS:1</fullName>
    </submittedName>
</protein>
<feature type="region of interest" description="Disordered" evidence="1">
    <location>
        <begin position="50"/>
        <end position="72"/>
    </location>
</feature>
<accession>A0A9N9AKL6</accession>
<comment type="caution">
    <text evidence="2">The sequence shown here is derived from an EMBL/GenBank/DDBJ whole genome shotgun (WGS) entry which is preliminary data.</text>
</comment>
<gene>
    <name evidence="2" type="ORF">ALEPTO_LOCUS4956</name>
</gene>
<sequence length="72" mass="8240">MTERLNTIEETHHNNLGRIAFEFTSINASISTLQNEINRHYALVQRIEPIEEADQSEASDSSQRSFSKKFGT</sequence>
<keyword evidence="3" id="KW-1185">Reference proteome</keyword>
<organism evidence="2 3">
    <name type="scientific">Ambispora leptoticha</name>
    <dbReference type="NCBI Taxonomy" id="144679"/>
    <lineage>
        <taxon>Eukaryota</taxon>
        <taxon>Fungi</taxon>
        <taxon>Fungi incertae sedis</taxon>
        <taxon>Mucoromycota</taxon>
        <taxon>Glomeromycotina</taxon>
        <taxon>Glomeromycetes</taxon>
        <taxon>Archaeosporales</taxon>
        <taxon>Ambisporaceae</taxon>
        <taxon>Ambispora</taxon>
    </lineage>
</organism>
<dbReference type="EMBL" id="CAJVPS010001259">
    <property type="protein sequence ID" value="CAG8531437.1"/>
    <property type="molecule type" value="Genomic_DNA"/>
</dbReference>
<evidence type="ECO:0000313" key="3">
    <source>
        <dbReference type="Proteomes" id="UP000789508"/>
    </source>
</evidence>
<reference evidence="2" key="1">
    <citation type="submission" date="2021-06" db="EMBL/GenBank/DDBJ databases">
        <authorList>
            <person name="Kallberg Y."/>
            <person name="Tangrot J."/>
            <person name="Rosling A."/>
        </authorList>
    </citation>
    <scope>NUCLEOTIDE SEQUENCE</scope>
    <source>
        <strain evidence="2">FL130A</strain>
    </source>
</reference>
<feature type="non-terminal residue" evidence="2">
    <location>
        <position position="72"/>
    </location>
</feature>
<dbReference type="Proteomes" id="UP000789508">
    <property type="component" value="Unassembled WGS sequence"/>
</dbReference>